<reference evidence="2" key="1">
    <citation type="journal article" date="2019" name="Int. J. Syst. Evol. Microbiol.">
        <title>The Global Catalogue of Microorganisms (GCM) 10K type strain sequencing project: providing services to taxonomists for standard genome sequencing and annotation.</title>
        <authorList>
            <consortium name="The Broad Institute Genomics Platform"/>
            <consortium name="The Broad Institute Genome Sequencing Center for Infectious Disease"/>
            <person name="Wu L."/>
            <person name="Ma J."/>
        </authorList>
    </citation>
    <scope>NUCLEOTIDE SEQUENCE [LARGE SCALE GENOMIC DNA]</scope>
    <source>
        <strain evidence="2">JCM 18298</strain>
    </source>
</reference>
<comment type="caution">
    <text evidence="1">The sequence shown here is derived from an EMBL/GenBank/DDBJ whole genome shotgun (WGS) entry which is preliminary data.</text>
</comment>
<proteinExistence type="predicted"/>
<organism evidence="1 2">
    <name type="scientific">Nocardia callitridis</name>
    <dbReference type="NCBI Taxonomy" id="648753"/>
    <lineage>
        <taxon>Bacteria</taxon>
        <taxon>Bacillati</taxon>
        <taxon>Actinomycetota</taxon>
        <taxon>Actinomycetes</taxon>
        <taxon>Mycobacteriales</taxon>
        <taxon>Nocardiaceae</taxon>
        <taxon>Nocardia</taxon>
    </lineage>
</organism>
<evidence type="ECO:0000313" key="2">
    <source>
        <dbReference type="Proteomes" id="UP001500603"/>
    </source>
</evidence>
<evidence type="ECO:0000313" key="1">
    <source>
        <dbReference type="EMBL" id="GAA5043878.1"/>
    </source>
</evidence>
<dbReference type="Proteomes" id="UP001500603">
    <property type="component" value="Unassembled WGS sequence"/>
</dbReference>
<keyword evidence="2" id="KW-1185">Reference proteome</keyword>
<protein>
    <submittedName>
        <fullName evidence="1">Uncharacterized protein</fullName>
    </submittedName>
</protein>
<accession>A0ABP9JTR7</accession>
<dbReference type="EMBL" id="BAABJM010000001">
    <property type="protein sequence ID" value="GAA5043878.1"/>
    <property type="molecule type" value="Genomic_DNA"/>
</dbReference>
<name>A0ABP9JTR7_9NOCA</name>
<gene>
    <name evidence="1" type="ORF">GCM10023318_06000</name>
</gene>
<sequence>MVAASSARNETCTVVSVMPYMFTNSGAVGVAPVALASVPSPCLATQSASLRSSSASPPNTT</sequence>